<evidence type="ECO:0000259" key="1">
    <source>
        <dbReference type="Pfam" id="PF13966"/>
    </source>
</evidence>
<dbReference type="AlphaFoldDB" id="A0A8X8BFH9"/>
<feature type="domain" description="Reverse transcriptase zinc-binding" evidence="1">
    <location>
        <begin position="2"/>
        <end position="65"/>
    </location>
</feature>
<dbReference type="Pfam" id="PF13966">
    <property type="entry name" value="zf-RVT"/>
    <property type="match status" value="1"/>
</dbReference>
<comment type="caution">
    <text evidence="2">The sequence shown here is derived from an EMBL/GenBank/DDBJ whole genome shotgun (WGS) entry which is preliminary data.</text>
</comment>
<organism evidence="2 3">
    <name type="scientific">Brassica carinata</name>
    <name type="common">Ethiopian mustard</name>
    <name type="synonym">Abyssinian cabbage</name>
    <dbReference type="NCBI Taxonomy" id="52824"/>
    <lineage>
        <taxon>Eukaryota</taxon>
        <taxon>Viridiplantae</taxon>
        <taxon>Streptophyta</taxon>
        <taxon>Embryophyta</taxon>
        <taxon>Tracheophyta</taxon>
        <taxon>Spermatophyta</taxon>
        <taxon>Magnoliopsida</taxon>
        <taxon>eudicotyledons</taxon>
        <taxon>Gunneridae</taxon>
        <taxon>Pentapetalae</taxon>
        <taxon>rosids</taxon>
        <taxon>malvids</taxon>
        <taxon>Brassicales</taxon>
        <taxon>Brassicaceae</taxon>
        <taxon>Brassiceae</taxon>
        <taxon>Brassica</taxon>
    </lineage>
</organism>
<evidence type="ECO:0000313" key="3">
    <source>
        <dbReference type="Proteomes" id="UP000886595"/>
    </source>
</evidence>
<keyword evidence="3" id="KW-1185">Reference proteome</keyword>
<proteinExistence type="predicted"/>
<name>A0A8X8BFH9_BRACI</name>
<evidence type="ECO:0000313" key="2">
    <source>
        <dbReference type="EMBL" id="KAG2332543.1"/>
    </source>
</evidence>
<protein>
    <recommendedName>
        <fullName evidence="1">Reverse transcriptase zinc-binding domain-containing protein</fullName>
    </recommendedName>
</protein>
<reference evidence="2 3" key="1">
    <citation type="submission" date="2020-02" db="EMBL/GenBank/DDBJ databases">
        <authorList>
            <person name="Ma Q."/>
            <person name="Huang Y."/>
            <person name="Song X."/>
            <person name="Pei D."/>
        </authorList>
    </citation>
    <scope>NUCLEOTIDE SEQUENCE [LARGE SCALE GENOMIC DNA]</scope>
    <source>
        <strain evidence="2">Sxm20200214</strain>
        <tissue evidence="2">Leaf</tissue>
    </source>
</reference>
<dbReference type="InterPro" id="IPR026960">
    <property type="entry name" value="RVT-Znf"/>
</dbReference>
<dbReference type="Proteomes" id="UP000886595">
    <property type="component" value="Unassembled WGS sequence"/>
</dbReference>
<sequence length="155" mass="17726">MKDVWLLPLPPKLRVFIWKVVRGALPLGDNLETRWLKDLSKCTFCGLRENANHLFLTCDFAKTVWSLAPIAHGTFLTTATSFTAALQESRKTPNLPPTGVTTGSLNQKIFENRRFTETETLSKAVADAREWTEPRHIPTIHSRYMLTTLLQKHFF</sequence>
<dbReference type="OrthoDB" id="1112108at2759"/>
<accession>A0A8X8BFH9</accession>
<dbReference type="EMBL" id="JAAMPC010000001">
    <property type="protein sequence ID" value="KAG2332543.1"/>
    <property type="molecule type" value="Genomic_DNA"/>
</dbReference>
<gene>
    <name evidence="2" type="ORF">Bca52824_003723</name>
</gene>